<dbReference type="SMART" id="SM00220">
    <property type="entry name" value="S_TKc"/>
    <property type="match status" value="1"/>
</dbReference>
<dbReference type="PROSITE" id="PS50011">
    <property type="entry name" value="PROTEIN_KINASE_DOM"/>
    <property type="match status" value="1"/>
</dbReference>
<keyword evidence="4" id="KW-0067">ATP-binding</keyword>
<sequence>MMKKIIYDKNSNHKSNEIEFDKEYSHRCLTTFCGFVRNEEIIVGFVYEFMSNGTLVDFINKNKNENENKEEEEIFCYMTMIRIAEAIKYLHSNSSIHRDIKPLNILVDHNNIPYLSDFDTIRKIDNSTSEITHNIGSIIYTSPEQYSDVVYSFPADIYSFGQIIYFIFEKNDNLKGNDYSSLIEQLKTFEIKEESKIPKSLQNIFKRCISFHANDRPSINQFFDFLYEETSSFDFLKISFLKKIIHNMHKPQIQQYFKEIFHLLFIEKDFDEKYFHKHEIELFQILNFINKSEISGILHSVIL</sequence>
<dbReference type="InterPro" id="IPR045269">
    <property type="entry name" value="Atg1-like"/>
</dbReference>
<evidence type="ECO:0000256" key="2">
    <source>
        <dbReference type="ARBA" id="ARBA00022741"/>
    </source>
</evidence>
<dbReference type="PRINTS" id="PR00109">
    <property type="entry name" value="TYRKINASE"/>
</dbReference>
<evidence type="ECO:0000256" key="4">
    <source>
        <dbReference type="ARBA" id="ARBA00022840"/>
    </source>
</evidence>
<dbReference type="PANTHER" id="PTHR24348:SF22">
    <property type="entry name" value="NON-SPECIFIC SERINE_THREONINE PROTEIN KINASE"/>
    <property type="match status" value="1"/>
</dbReference>
<evidence type="ECO:0000313" key="7">
    <source>
        <dbReference type="Proteomes" id="UP001470230"/>
    </source>
</evidence>
<dbReference type="InterPro" id="IPR000719">
    <property type="entry name" value="Prot_kinase_dom"/>
</dbReference>
<reference evidence="6 7" key="1">
    <citation type="submission" date="2024-04" db="EMBL/GenBank/DDBJ databases">
        <title>Tritrichomonas musculus Genome.</title>
        <authorList>
            <person name="Alves-Ferreira E."/>
            <person name="Grigg M."/>
            <person name="Lorenzi H."/>
            <person name="Galac M."/>
        </authorList>
    </citation>
    <scope>NUCLEOTIDE SEQUENCE [LARGE SCALE GENOMIC DNA]</scope>
    <source>
        <strain evidence="6 7">EAF2021</strain>
    </source>
</reference>
<protein>
    <recommendedName>
        <fullName evidence="5">Protein kinase domain-containing protein</fullName>
    </recommendedName>
</protein>
<dbReference type="Gene3D" id="1.10.510.10">
    <property type="entry name" value="Transferase(Phosphotransferase) domain 1"/>
    <property type="match status" value="1"/>
</dbReference>
<keyword evidence="7" id="KW-1185">Reference proteome</keyword>
<dbReference type="EMBL" id="JAPFFF010000009">
    <property type="protein sequence ID" value="KAK8882525.1"/>
    <property type="molecule type" value="Genomic_DNA"/>
</dbReference>
<keyword evidence="2" id="KW-0547">Nucleotide-binding</keyword>
<evidence type="ECO:0000256" key="3">
    <source>
        <dbReference type="ARBA" id="ARBA00022777"/>
    </source>
</evidence>
<evidence type="ECO:0000259" key="5">
    <source>
        <dbReference type="PROSITE" id="PS50011"/>
    </source>
</evidence>
<accession>A0ABR2JUH9</accession>
<dbReference type="InterPro" id="IPR001245">
    <property type="entry name" value="Ser-Thr/Tyr_kinase_cat_dom"/>
</dbReference>
<keyword evidence="1" id="KW-0808">Transferase</keyword>
<keyword evidence="3" id="KW-0418">Kinase</keyword>
<comment type="caution">
    <text evidence="6">The sequence shown here is derived from an EMBL/GenBank/DDBJ whole genome shotgun (WGS) entry which is preliminary data.</text>
</comment>
<evidence type="ECO:0000313" key="6">
    <source>
        <dbReference type="EMBL" id="KAK8882525.1"/>
    </source>
</evidence>
<dbReference type="PANTHER" id="PTHR24348">
    <property type="entry name" value="SERINE/THREONINE-PROTEIN KINASE UNC-51-RELATED"/>
    <property type="match status" value="1"/>
</dbReference>
<dbReference type="Proteomes" id="UP001470230">
    <property type="component" value="Unassembled WGS sequence"/>
</dbReference>
<proteinExistence type="predicted"/>
<name>A0ABR2JUH9_9EUKA</name>
<evidence type="ECO:0000256" key="1">
    <source>
        <dbReference type="ARBA" id="ARBA00022679"/>
    </source>
</evidence>
<dbReference type="InterPro" id="IPR011009">
    <property type="entry name" value="Kinase-like_dom_sf"/>
</dbReference>
<dbReference type="Pfam" id="PF00069">
    <property type="entry name" value="Pkinase"/>
    <property type="match status" value="1"/>
</dbReference>
<gene>
    <name evidence="6" type="ORF">M9Y10_045167</name>
</gene>
<feature type="domain" description="Protein kinase" evidence="5">
    <location>
        <begin position="1"/>
        <end position="236"/>
    </location>
</feature>
<dbReference type="SUPFAM" id="SSF56112">
    <property type="entry name" value="Protein kinase-like (PK-like)"/>
    <property type="match status" value="1"/>
</dbReference>
<organism evidence="6 7">
    <name type="scientific">Tritrichomonas musculus</name>
    <dbReference type="NCBI Taxonomy" id="1915356"/>
    <lineage>
        <taxon>Eukaryota</taxon>
        <taxon>Metamonada</taxon>
        <taxon>Parabasalia</taxon>
        <taxon>Tritrichomonadida</taxon>
        <taxon>Tritrichomonadidae</taxon>
        <taxon>Tritrichomonas</taxon>
    </lineage>
</organism>